<feature type="compositionally biased region" description="Basic and acidic residues" evidence="1">
    <location>
        <begin position="573"/>
        <end position="613"/>
    </location>
</feature>
<dbReference type="GO" id="GO:0003676">
    <property type="term" value="F:nucleic acid binding"/>
    <property type="evidence" value="ECO:0007669"/>
    <property type="project" value="InterPro"/>
</dbReference>
<gene>
    <name evidence="3" type="ORF">GWI33_013070</name>
</gene>
<feature type="compositionally biased region" description="Basic and acidic residues" evidence="1">
    <location>
        <begin position="522"/>
        <end position="566"/>
    </location>
</feature>
<organism evidence="3 4">
    <name type="scientific">Rhynchophorus ferrugineus</name>
    <name type="common">Red palm weevil</name>
    <name type="synonym">Curculio ferrugineus</name>
    <dbReference type="NCBI Taxonomy" id="354439"/>
    <lineage>
        <taxon>Eukaryota</taxon>
        <taxon>Metazoa</taxon>
        <taxon>Ecdysozoa</taxon>
        <taxon>Arthropoda</taxon>
        <taxon>Hexapoda</taxon>
        <taxon>Insecta</taxon>
        <taxon>Pterygota</taxon>
        <taxon>Neoptera</taxon>
        <taxon>Endopterygota</taxon>
        <taxon>Coleoptera</taxon>
        <taxon>Polyphaga</taxon>
        <taxon>Cucujiformia</taxon>
        <taxon>Curculionidae</taxon>
        <taxon>Dryophthorinae</taxon>
        <taxon>Rhynchophorus</taxon>
    </lineage>
</organism>
<dbReference type="Proteomes" id="UP000625711">
    <property type="component" value="Unassembled WGS sequence"/>
</dbReference>
<evidence type="ECO:0000259" key="2">
    <source>
        <dbReference type="PROSITE" id="PS00028"/>
    </source>
</evidence>
<dbReference type="AlphaFoldDB" id="A0A834M866"/>
<feature type="region of interest" description="Disordered" evidence="1">
    <location>
        <begin position="700"/>
        <end position="888"/>
    </location>
</feature>
<feature type="region of interest" description="Disordered" evidence="1">
    <location>
        <begin position="1118"/>
        <end position="1236"/>
    </location>
</feature>
<feature type="compositionally biased region" description="Basic residues" evidence="1">
    <location>
        <begin position="798"/>
        <end position="807"/>
    </location>
</feature>
<evidence type="ECO:0000313" key="3">
    <source>
        <dbReference type="EMBL" id="KAF7274258.1"/>
    </source>
</evidence>
<dbReference type="InterPro" id="IPR003604">
    <property type="entry name" value="Matrin/U1-like-C_Znf_C2H2"/>
</dbReference>
<dbReference type="SMART" id="SM00451">
    <property type="entry name" value="ZnF_U1"/>
    <property type="match status" value="6"/>
</dbReference>
<dbReference type="InterPro" id="IPR026811">
    <property type="entry name" value="CIZ1"/>
</dbReference>
<evidence type="ECO:0000313" key="4">
    <source>
        <dbReference type="Proteomes" id="UP000625711"/>
    </source>
</evidence>
<comment type="caution">
    <text evidence="3">The sequence shown here is derived from an EMBL/GenBank/DDBJ whole genome shotgun (WGS) entry which is preliminary data.</text>
</comment>
<sequence>MVREVEILKNKNISLRLSDNNISIMVRGRGGYPRGTYRGNSWKGAGGYGRSSPDRYSFGGKYGSDMYRMDDYSKSYRMDDFSNDWQSPERKRVSLGSRHDSYGGGYNSGRYEPYPPERRGFSAERERHMATSSPYSPRREDFRRLGNRVSRSGRRDRGAPSRRRLAAESYGIRKKGMRPADRRAKIIKLRSYSGSRHKQTAEGGDQVESDASDSAPEKKEDDEGEEEKEIIPKAEKPEGEEVVPMKEIEETTEAEKPKEGVEKAEEEKPKEKDDAESKTTNKKKFFKLDCPRCHVTHSTFRNYELHLHGRTHKLAMSKVALKRRLILSQIRLAQRNAQNDLEKNTSKDELTTRTHLCRLCKLNYRQPKAVHQSSQAHKNMKKYLMPFCKVCKLSCRSPMFYENHICSIDHLKRKQRAAANGEESTEEDNLEEFTTIDSVGDVEENVPSGDEDKAEINVGVERIKKVEVYYCELCRMYLRRGGSDEDEIILSAHCKKRSHMQRYINHKENEALRQRAEKLQRIETAEKGKKKEDTKKEDENMDTSDAKQTNKTEEDKLWDSVDKDLGELLEEGDGNKSDYDDDDSRVNGERYDRFRSDEGKSGEEDKTETPDIDKDAVQAEKKAEPADSFWLKVLVFVNYLLISTMVRGRGGYSRGNYRGNSWKGGDGYGRSSPDRFNFGGKYGSDMYRMDDYSKSYRMGSRHDSYGGTYNSGRYEPYPPERRGFSGERERHMATSSPYSARREDFRKPPSTRDVFRGRLGNRGSRSGRRDRGALSRRRLADNYGVRKKGLRAVDRRAKMLKMRSRRKQTAEGGDQVESDASDSAPEKKEEEEEEETEIEPKVEKTEGEEDVSMKEADETMESEKPKEGDEKAEEEKSKEKADESKISKTSNKKFVKLECPRCNVTLSTFRHYETHLRGRTHKLAMSKVALKRRSVLLQMRQAQRNAQNDLEKNASSDELTSRSQLCILCKLNHRQPKAVHQASQAHKNMKKFLMPRCNVCKLICKSPMFYENHLCSIDHLKRKQRAAANGDESMDDDNLEDFATIDSVGDVEENMPSGDEDKSDINVGVERIKKIEVYYCELCRMYLRRGGSDEDEGILASHCKKRSHMQRYIRHKEDEALRQRAEKLQRKETAAKGKKKEESKKEGDENIDTSDTKQTKTEEDKLWDSVDKDLGELLEEGDGNKSDYDDDDSRVNGERYDRFKSDEGKSGEEDKTETPDDDKGAAQAEKKAEPAK</sequence>
<dbReference type="GO" id="GO:0008270">
    <property type="term" value="F:zinc ion binding"/>
    <property type="evidence" value="ECO:0007669"/>
    <property type="project" value="InterPro"/>
</dbReference>
<feature type="region of interest" description="Disordered" evidence="1">
    <location>
        <begin position="81"/>
        <end position="279"/>
    </location>
</feature>
<dbReference type="PANTHER" id="PTHR15491:SF18">
    <property type="entry name" value="CIZ1 ZINC FINGER PROTEIN, ISOFORM A"/>
    <property type="match status" value="1"/>
</dbReference>
<protein>
    <recommendedName>
        <fullName evidence="2">C2H2-type domain-containing protein</fullName>
    </recommendedName>
</protein>
<proteinExistence type="predicted"/>
<evidence type="ECO:0000256" key="1">
    <source>
        <dbReference type="SAM" id="MobiDB-lite"/>
    </source>
</evidence>
<feature type="compositionally biased region" description="Basic and acidic residues" evidence="1">
    <location>
        <begin position="115"/>
        <end position="129"/>
    </location>
</feature>
<accession>A0A834M866</accession>
<dbReference type="EMBL" id="JAACXV010012977">
    <property type="protein sequence ID" value="KAF7274258.1"/>
    <property type="molecule type" value="Genomic_DNA"/>
</dbReference>
<feature type="compositionally biased region" description="Basic and acidic residues" evidence="1">
    <location>
        <begin position="718"/>
        <end position="732"/>
    </location>
</feature>
<dbReference type="OrthoDB" id="6354489at2759"/>
<feature type="domain" description="C2H2-type" evidence="2">
    <location>
        <begin position="899"/>
        <end position="921"/>
    </location>
</feature>
<dbReference type="PANTHER" id="PTHR15491">
    <property type="match status" value="1"/>
</dbReference>
<reference evidence="3" key="1">
    <citation type="submission" date="2020-08" db="EMBL/GenBank/DDBJ databases">
        <title>Genome sequencing and assembly of the red palm weevil Rhynchophorus ferrugineus.</title>
        <authorList>
            <person name="Dias G.B."/>
            <person name="Bergman C.M."/>
            <person name="Manee M."/>
        </authorList>
    </citation>
    <scope>NUCLEOTIDE SEQUENCE</scope>
    <source>
        <strain evidence="3">AA-2017</strain>
        <tissue evidence="3">Whole larva</tissue>
    </source>
</reference>
<feature type="region of interest" description="Disordered" evidence="1">
    <location>
        <begin position="522"/>
        <end position="613"/>
    </location>
</feature>
<feature type="compositionally biased region" description="Basic and acidic residues" evidence="1">
    <location>
        <begin position="1182"/>
        <end position="1236"/>
    </location>
</feature>
<feature type="compositionally biased region" description="Basic and acidic residues" evidence="1">
    <location>
        <begin position="838"/>
        <end position="886"/>
    </location>
</feature>
<name>A0A834M866_RHYFE</name>
<feature type="compositionally biased region" description="Basic and acidic residues" evidence="1">
    <location>
        <begin position="229"/>
        <end position="279"/>
    </location>
</feature>
<dbReference type="SMART" id="SM00355">
    <property type="entry name" value="ZnF_C2H2"/>
    <property type="match status" value="4"/>
</dbReference>
<keyword evidence="4" id="KW-1185">Reference proteome</keyword>
<feature type="compositionally biased region" description="Basic and acidic residues" evidence="1">
    <location>
        <begin position="1118"/>
        <end position="1175"/>
    </location>
</feature>
<feature type="compositionally biased region" description="Basic and acidic residues" evidence="1">
    <location>
        <begin position="87"/>
        <end position="101"/>
    </location>
</feature>
<dbReference type="InterPro" id="IPR013087">
    <property type="entry name" value="Znf_C2H2_type"/>
</dbReference>
<dbReference type="PROSITE" id="PS00028">
    <property type="entry name" value="ZINC_FINGER_C2H2_1"/>
    <property type="match status" value="1"/>
</dbReference>